<evidence type="ECO:0000313" key="2">
    <source>
        <dbReference type="Proteomes" id="UP000492821"/>
    </source>
</evidence>
<evidence type="ECO:0000313" key="3">
    <source>
        <dbReference type="WBParaSite" id="Pan_g21732.t1"/>
    </source>
</evidence>
<feature type="chain" id="PRO_5028832618" evidence="1">
    <location>
        <begin position="24"/>
        <end position="191"/>
    </location>
</feature>
<accession>A0A7E4VJK0</accession>
<feature type="signal peptide" evidence="1">
    <location>
        <begin position="1"/>
        <end position="23"/>
    </location>
</feature>
<name>A0A7E4VJK0_PANRE</name>
<sequence>MATSKWLFVTIAIAVACVSYSEGACSTPGLIKKLQPTVLKITNFTTTTQNSGIITVLVNCSFYENNASTCGTNFYNFVKGNLTSAQMSSAVALGSKYALAGGSITTALDNLEVAIIKGITPKLWTPLKKKAKKLGTYAKYECPALKYSKKTITTKYICNIATSVKTALSSSWSAAKSAFAGIFPAFALCGL</sequence>
<dbReference type="Proteomes" id="UP000492821">
    <property type="component" value="Unassembled WGS sequence"/>
</dbReference>
<reference evidence="3" key="2">
    <citation type="submission" date="2020-10" db="UniProtKB">
        <authorList>
            <consortium name="WormBaseParasite"/>
        </authorList>
    </citation>
    <scope>IDENTIFICATION</scope>
</reference>
<keyword evidence="2" id="KW-1185">Reference proteome</keyword>
<organism evidence="2 3">
    <name type="scientific">Panagrellus redivivus</name>
    <name type="common">Microworm</name>
    <dbReference type="NCBI Taxonomy" id="6233"/>
    <lineage>
        <taxon>Eukaryota</taxon>
        <taxon>Metazoa</taxon>
        <taxon>Ecdysozoa</taxon>
        <taxon>Nematoda</taxon>
        <taxon>Chromadorea</taxon>
        <taxon>Rhabditida</taxon>
        <taxon>Tylenchina</taxon>
        <taxon>Panagrolaimomorpha</taxon>
        <taxon>Panagrolaimoidea</taxon>
        <taxon>Panagrolaimidae</taxon>
        <taxon>Panagrellus</taxon>
    </lineage>
</organism>
<dbReference type="PROSITE" id="PS51257">
    <property type="entry name" value="PROKAR_LIPOPROTEIN"/>
    <property type="match status" value="1"/>
</dbReference>
<evidence type="ECO:0000256" key="1">
    <source>
        <dbReference type="SAM" id="SignalP"/>
    </source>
</evidence>
<protein>
    <submittedName>
        <fullName evidence="3">C-type lectin domain-containing protein</fullName>
    </submittedName>
</protein>
<dbReference type="AlphaFoldDB" id="A0A7E4VJK0"/>
<reference evidence="2" key="1">
    <citation type="journal article" date="2013" name="Genetics">
        <title>The draft genome and transcriptome of Panagrellus redivivus are shaped by the harsh demands of a free-living lifestyle.</title>
        <authorList>
            <person name="Srinivasan J."/>
            <person name="Dillman A.R."/>
            <person name="Macchietto M.G."/>
            <person name="Heikkinen L."/>
            <person name="Lakso M."/>
            <person name="Fracchia K.M."/>
            <person name="Antoshechkin I."/>
            <person name="Mortazavi A."/>
            <person name="Wong G."/>
            <person name="Sternberg P.W."/>
        </authorList>
    </citation>
    <scope>NUCLEOTIDE SEQUENCE [LARGE SCALE GENOMIC DNA]</scope>
    <source>
        <strain evidence="2">MT8872</strain>
    </source>
</reference>
<keyword evidence="1" id="KW-0732">Signal</keyword>
<dbReference type="WBParaSite" id="Pan_g21732.t1">
    <property type="protein sequence ID" value="Pan_g21732.t1"/>
    <property type="gene ID" value="Pan_g21732"/>
</dbReference>
<proteinExistence type="predicted"/>